<comment type="caution">
    <text evidence="1">The sequence shown here is derived from an EMBL/GenBank/DDBJ whole genome shotgun (WGS) entry which is preliminary data.</text>
</comment>
<dbReference type="Gene3D" id="3.40.630.30">
    <property type="match status" value="1"/>
</dbReference>
<reference evidence="2" key="1">
    <citation type="journal article" date="2023" name="Mol. Phylogenet. Evol.">
        <title>Genome-scale phylogeny and comparative genomics of the fungal order Sordariales.</title>
        <authorList>
            <person name="Hensen N."/>
            <person name="Bonometti L."/>
            <person name="Westerberg I."/>
            <person name="Brannstrom I.O."/>
            <person name="Guillou S."/>
            <person name="Cros-Aarteil S."/>
            <person name="Calhoun S."/>
            <person name="Haridas S."/>
            <person name="Kuo A."/>
            <person name="Mondo S."/>
            <person name="Pangilinan J."/>
            <person name="Riley R."/>
            <person name="LaButti K."/>
            <person name="Andreopoulos B."/>
            <person name="Lipzen A."/>
            <person name="Chen C."/>
            <person name="Yan M."/>
            <person name="Daum C."/>
            <person name="Ng V."/>
            <person name="Clum A."/>
            <person name="Steindorff A."/>
            <person name="Ohm R.A."/>
            <person name="Martin F."/>
            <person name="Silar P."/>
            <person name="Natvig D.O."/>
            <person name="Lalanne C."/>
            <person name="Gautier V."/>
            <person name="Ament-Velasquez S.L."/>
            <person name="Kruys A."/>
            <person name="Hutchinson M.I."/>
            <person name="Powell A.J."/>
            <person name="Barry K."/>
            <person name="Miller A.N."/>
            <person name="Grigoriev I.V."/>
            <person name="Debuchy R."/>
            <person name="Gladieux P."/>
            <person name="Hiltunen Thoren M."/>
            <person name="Johannesson H."/>
        </authorList>
    </citation>
    <scope>NUCLEOTIDE SEQUENCE [LARGE SCALE GENOMIC DNA]</scope>
    <source>
        <strain evidence="2">CBS 340.73</strain>
    </source>
</reference>
<evidence type="ECO:0000313" key="1">
    <source>
        <dbReference type="EMBL" id="KAK3937934.1"/>
    </source>
</evidence>
<dbReference type="EMBL" id="MU853842">
    <property type="protein sequence ID" value="KAK3937934.1"/>
    <property type="molecule type" value="Genomic_DNA"/>
</dbReference>
<keyword evidence="2" id="KW-1185">Reference proteome</keyword>
<proteinExistence type="predicted"/>
<accession>A0AAN6N3Y3</accession>
<dbReference type="AlphaFoldDB" id="A0AAN6N3Y3"/>
<dbReference type="Proteomes" id="UP001303473">
    <property type="component" value="Unassembled WGS sequence"/>
</dbReference>
<organism evidence="1 2">
    <name type="scientific">Diplogelasinospora grovesii</name>
    <dbReference type="NCBI Taxonomy" id="303347"/>
    <lineage>
        <taxon>Eukaryota</taxon>
        <taxon>Fungi</taxon>
        <taxon>Dikarya</taxon>
        <taxon>Ascomycota</taxon>
        <taxon>Pezizomycotina</taxon>
        <taxon>Sordariomycetes</taxon>
        <taxon>Sordariomycetidae</taxon>
        <taxon>Sordariales</taxon>
        <taxon>Diplogelasinosporaceae</taxon>
        <taxon>Diplogelasinospora</taxon>
    </lineage>
</organism>
<name>A0AAN6N3Y3_9PEZI</name>
<sequence length="128" mass="14246">MAAITIGGAKYVDRVAEVISLSFATLPLTTYTFRQPDSTWPANDVPFDVVWPVYRENIGRKAAAGAELAEAGDFAAVAIWFPPGVAVPESPDVAPRMLEYREVFSRMKKDHLRGASWWRVERGLLYMA</sequence>
<evidence type="ECO:0000313" key="2">
    <source>
        <dbReference type="Proteomes" id="UP001303473"/>
    </source>
</evidence>
<gene>
    <name evidence="1" type="ORF">QBC46DRAFT_356282</name>
</gene>
<protein>
    <submittedName>
        <fullName evidence="1">Uncharacterized protein</fullName>
    </submittedName>
</protein>